<dbReference type="AlphaFoldDB" id="A0A5K3EU39"/>
<feature type="compositionally biased region" description="Polar residues" evidence="1">
    <location>
        <begin position="37"/>
        <end position="46"/>
    </location>
</feature>
<feature type="region of interest" description="Disordered" evidence="1">
    <location>
        <begin position="37"/>
        <end position="82"/>
    </location>
</feature>
<feature type="compositionally biased region" description="Polar residues" evidence="1">
    <location>
        <begin position="175"/>
        <end position="200"/>
    </location>
</feature>
<sequence>MHARVDNANREFAPANLESIFGQPACFCGHCGVHQSANPTTSSGSRGQKLGGGVTDSTVKAPPQVFSFPETKPPISTYRSENLNGGRRVNAATASGAPSWKGDCQCSGFPSFKDSESHQQQHLPPNQITQQHCCCPPMTGGGSVEIVKVGEGPPLTWADLQRHGAFSFPEGDSWATPQSVPTTQQQKPTKCSTWKQYSSQESKKPPITEYSNWSQRKKPVQHVMELPSDFMMPPPTKSTCGPNCFCDQPKLATTTAQTEPTSQAASASMHQHHSYHQPMIMAPCGHCCGQHFTTDPWTQPVAGGEETMNGAQSTMRPLSDIQQRKYSLPPASHHSPEQRTSYRVKRLY</sequence>
<evidence type="ECO:0000256" key="1">
    <source>
        <dbReference type="SAM" id="MobiDB-lite"/>
    </source>
</evidence>
<proteinExistence type="predicted"/>
<name>A0A5K3EU39_MESCO</name>
<protein>
    <submittedName>
        <fullName evidence="2">Uncharacterized protein</fullName>
    </submittedName>
</protein>
<evidence type="ECO:0000313" key="2">
    <source>
        <dbReference type="WBParaSite" id="MCU_002733-RA"/>
    </source>
</evidence>
<organism evidence="2">
    <name type="scientific">Mesocestoides corti</name>
    <name type="common">Flatworm</name>
    <dbReference type="NCBI Taxonomy" id="53468"/>
    <lineage>
        <taxon>Eukaryota</taxon>
        <taxon>Metazoa</taxon>
        <taxon>Spiralia</taxon>
        <taxon>Lophotrochozoa</taxon>
        <taxon>Platyhelminthes</taxon>
        <taxon>Cestoda</taxon>
        <taxon>Eucestoda</taxon>
        <taxon>Cyclophyllidea</taxon>
        <taxon>Mesocestoididae</taxon>
        <taxon>Mesocestoides</taxon>
    </lineage>
</organism>
<reference evidence="2" key="1">
    <citation type="submission" date="2019-11" db="UniProtKB">
        <authorList>
            <consortium name="WormBaseParasite"/>
        </authorList>
    </citation>
    <scope>IDENTIFICATION</scope>
</reference>
<accession>A0A5K3EU39</accession>
<feature type="region of interest" description="Disordered" evidence="1">
    <location>
        <begin position="326"/>
        <end position="348"/>
    </location>
</feature>
<feature type="region of interest" description="Disordered" evidence="1">
    <location>
        <begin position="170"/>
        <end position="209"/>
    </location>
</feature>
<dbReference type="WBParaSite" id="MCU_002733-RA">
    <property type="protein sequence ID" value="MCU_002733-RA"/>
    <property type="gene ID" value="MCU_002733"/>
</dbReference>